<comment type="caution">
    <text evidence="6">The sequence shown here is derived from an EMBL/GenBank/DDBJ whole genome shotgun (WGS) entry which is preliminary data.</text>
</comment>
<proteinExistence type="predicted"/>
<dbReference type="EMBL" id="BONQ01000179">
    <property type="protein sequence ID" value="GIG52430.1"/>
    <property type="molecule type" value="Genomic_DNA"/>
</dbReference>
<feature type="transmembrane region" description="Helical" evidence="5">
    <location>
        <begin position="101"/>
        <end position="120"/>
    </location>
</feature>
<evidence type="ECO:0008006" key="8">
    <source>
        <dbReference type="Google" id="ProtNLM"/>
    </source>
</evidence>
<dbReference type="Pfam" id="PF13564">
    <property type="entry name" value="DoxX_2"/>
    <property type="match status" value="1"/>
</dbReference>
<evidence type="ECO:0000256" key="2">
    <source>
        <dbReference type="ARBA" id="ARBA00022692"/>
    </source>
</evidence>
<feature type="transmembrane region" description="Helical" evidence="5">
    <location>
        <begin position="6"/>
        <end position="25"/>
    </location>
</feature>
<dbReference type="RefSeq" id="WP_203854021.1">
    <property type="nucleotide sequence ID" value="NZ_BAAAVW010000003.1"/>
</dbReference>
<keyword evidence="4 5" id="KW-0472">Membrane</keyword>
<evidence type="ECO:0000256" key="3">
    <source>
        <dbReference type="ARBA" id="ARBA00022989"/>
    </source>
</evidence>
<dbReference type="Proteomes" id="UP000660611">
    <property type="component" value="Unassembled WGS sequence"/>
</dbReference>
<accession>A0A919Q215</accession>
<dbReference type="InterPro" id="IPR032808">
    <property type="entry name" value="DoxX"/>
</dbReference>
<dbReference type="GO" id="GO:0016020">
    <property type="term" value="C:membrane"/>
    <property type="evidence" value="ECO:0007669"/>
    <property type="project" value="UniProtKB-SubCell"/>
</dbReference>
<keyword evidence="2 5" id="KW-0812">Transmembrane</keyword>
<keyword evidence="3 5" id="KW-1133">Transmembrane helix</keyword>
<organism evidence="6 7">
    <name type="scientific">Dactylosporangium siamense</name>
    <dbReference type="NCBI Taxonomy" id="685454"/>
    <lineage>
        <taxon>Bacteria</taxon>
        <taxon>Bacillati</taxon>
        <taxon>Actinomycetota</taxon>
        <taxon>Actinomycetes</taxon>
        <taxon>Micromonosporales</taxon>
        <taxon>Micromonosporaceae</taxon>
        <taxon>Dactylosporangium</taxon>
    </lineage>
</organism>
<evidence type="ECO:0000313" key="6">
    <source>
        <dbReference type="EMBL" id="GIG52430.1"/>
    </source>
</evidence>
<comment type="subcellular location">
    <subcellularLocation>
        <location evidence="1">Membrane</location>
        <topology evidence="1">Multi-pass membrane protein</topology>
    </subcellularLocation>
</comment>
<dbReference type="AlphaFoldDB" id="A0A919Q215"/>
<evidence type="ECO:0000256" key="5">
    <source>
        <dbReference type="SAM" id="Phobius"/>
    </source>
</evidence>
<gene>
    <name evidence="6" type="ORF">Dsi01nite_104710</name>
</gene>
<feature type="transmembrane region" description="Helical" evidence="5">
    <location>
        <begin position="73"/>
        <end position="94"/>
    </location>
</feature>
<feature type="transmembrane region" description="Helical" evidence="5">
    <location>
        <begin position="46"/>
        <end position="67"/>
    </location>
</feature>
<reference evidence="6" key="1">
    <citation type="submission" date="2021-01" db="EMBL/GenBank/DDBJ databases">
        <title>Whole genome shotgun sequence of Dactylosporangium siamense NBRC 106093.</title>
        <authorList>
            <person name="Komaki H."/>
            <person name="Tamura T."/>
        </authorList>
    </citation>
    <scope>NUCLEOTIDE SEQUENCE</scope>
    <source>
        <strain evidence="6">NBRC 106093</strain>
    </source>
</reference>
<evidence type="ECO:0000256" key="1">
    <source>
        <dbReference type="ARBA" id="ARBA00004141"/>
    </source>
</evidence>
<evidence type="ECO:0000313" key="7">
    <source>
        <dbReference type="Proteomes" id="UP000660611"/>
    </source>
</evidence>
<evidence type="ECO:0000256" key="4">
    <source>
        <dbReference type="ARBA" id="ARBA00023136"/>
    </source>
</evidence>
<sequence length="122" mass="12292">MHVTLWIVAGLLAAAFLAGGLIKLTQPKQKLAAAPGGGWVQDVGGGVVKAIGALEVVAAAGLVLPAASGVAPILVPLAAVGIIVLMVGAIIVHLRRHERTVIIVNLTYIALAALVAWGRFGP</sequence>
<protein>
    <recommendedName>
        <fullName evidence="8">DoxX family protein</fullName>
    </recommendedName>
</protein>
<keyword evidence="7" id="KW-1185">Reference proteome</keyword>
<name>A0A919Q215_9ACTN</name>